<sequence>MSIYDKNQNTLSEYIKDYLNEAYYKELKKEFQIIEKEIKESEKNYDNISNLIKEILLCIKSPKQLLNINVDVQSNFLYSPDNNHQIFKPIHTNINKVNSLIEEIKRNFNSKSTDYNRTVLLNSIMKKLNSYSEQNKSFINKLTDTVASSKKKSVNILAPSPLWFSEDLKHYEVKSLDLAYDITSYNVLEHQFKKKDKNQAGNSIGSTMDDKVYFKVEHGGRLIMPAREHAIYQFYKKLFPNSKSALVSPTQLILIDNLKILNPESIRELGEYKTKHNETNIEKLLEYEPELRKKVEDTLQNHYHVFLQASLFTKGTRFDKYLESCEKKMKLNGSNCQFDDIDIESFSSHVIASLLVLPTDYKPDNLILEEDSNYIIGIDNDQSLEANEIELISDGADALPNLKNVLYTLKPLMVQPVNESVKNEILKTNQALFILKWLETLYKKQKNYESIISMQIESKGLEVSNEYIEKKKEEINLPLEFKKGWVHLMDKRFKKIKQILQSNQTATHQDLFSQIHPLSSIYYEYLSKVYNDQPIDIISALYKKTNKLSFQDIIKSENSQFNQAQFHELLQNSLILEKSISIYDAIKEYISTIEFSSLSQCIKTDDDLNECGENCKITCKTRNIVIEFLSTICSLFDYTLFHPSWYKEKFNIFSKLLRYGASVDVLNLIIRNLNIIIKNEDYNTIIREKEVLTNPNICNQIEFLIDHYKLDVERVENKSTLLDIVSTHNLPNLFIKLLELGAGKNSNPSVISRYYQNLSNDQKLELKPYLINLFSVNPKINWRIAINQLFPLQNEQTRDSTKLISEITNTTKRIISDEYWDQLFDSHGQLRRSNEYGSRTVTLIQDSFGNGIYLKFKPQFPGTEIAVNKLSEIIFGNGLTPYCELASINDSPVLLIQQVYGEPLVDIFNDSPNIIGQLEPINISKQLILSMLINNADGNLGNFIVSKTLTSKDQRYGYRLVSIDNDQCFMPSVSKSLGTFEKSLQVDTVLFLFNQMNDKVHKDVIDRISKIDVYKELFKWLEALKYNHQSSLDHFSSNRERLKKEKETVIGVSFNRGMISHIFSKLKRLQQLLKENTSVTHIEVLEFIEPLVSNRYRPFLNLDVSLNDRYLKLKNFNTYSKTLVSCSKHPSAQILLSRDIPNVKDIMDQLWSGKYGPSQSLEELNSLDKDVKTLNDLINLLDNKAINLNNKFSTYNIECLLKFDFINIPKEKQKALFNFLANMEISIVTLRNCNYFNQSYLNNLQIDSIVRLDISSCKDLLSIGNVFKSMVKISIKDCSNLTNFRIKAPNLKALTIINCSLKNFISKSPELQFLNLKGSIKSVDINIFELSQSYKNLEYLNISESIYETLHIRSNLKTLDFSSMKFLFEITLEASSGDYFQNINLWKLLNNPNNKQIIEEKKMYINLRNDLPLLLFWSRIASNIKNLYLGHLNYIIPLEHIPPNIKRLELLNGFNQALLPHQLPNTIKHLVIGGIKKPLEIGSISKATTLTLLNGFDKSLRPGFIGESVTNLFIDELKYQLKPNVIPSSVVKLRISDHQIQSDTLPLSVRDAHITLNSKALPPNSIPPSITTLTISINSFNHLNHSLIPNSVKNLYIINNSSNSIPINFVIPDSVILLELRGNFDYIQPGMIPDSIRELYIDKIKIPLKNKSIPYSVTTLEFGNDFNNSLQAGIIPDSVTELYIGKINLPIFKAESIPNSVKILNYSLLSRHIFDLSFIPDSVTDIYVFESPYLIEDNLVGDCVPFNYHPNFYKKREKSYNNKNYYIYD</sequence>
<dbReference type="FunCoup" id="F0Z636">
    <property type="interactions" value="8"/>
</dbReference>
<dbReference type="PANTHER" id="PTHR46433:SF2">
    <property type="entry name" value="ANKYRIN REPEAT-CONTAINING PROTEIN"/>
    <property type="match status" value="1"/>
</dbReference>
<protein>
    <submittedName>
        <fullName evidence="2">Uncharacterized protein</fullName>
    </submittedName>
</protein>
<dbReference type="Proteomes" id="UP000001064">
    <property type="component" value="Unassembled WGS sequence"/>
</dbReference>
<dbReference type="InterPro" id="IPR008615">
    <property type="entry name" value="FNIP"/>
</dbReference>
<reference evidence="3" key="1">
    <citation type="journal article" date="2011" name="Genome Biol.">
        <title>Comparative genomics of the social amoebae Dictyostelium discoideum and Dictyostelium purpureum.</title>
        <authorList>
            <consortium name="US DOE Joint Genome Institute (JGI-PGF)"/>
            <person name="Sucgang R."/>
            <person name="Kuo A."/>
            <person name="Tian X."/>
            <person name="Salerno W."/>
            <person name="Parikh A."/>
            <person name="Feasley C.L."/>
            <person name="Dalin E."/>
            <person name="Tu H."/>
            <person name="Huang E."/>
            <person name="Barry K."/>
            <person name="Lindquist E."/>
            <person name="Shapiro H."/>
            <person name="Bruce D."/>
            <person name="Schmutz J."/>
            <person name="Salamov A."/>
            <person name="Fey P."/>
            <person name="Gaudet P."/>
            <person name="Anjard C."/>
            <person name="Babu M.M."/>
            <person name="Basu S."/>
            <person name="Bushmanova Y."/>
            <person name="van der Wel H."/>
            <person name="Katoh-Kurasawa M."/>
            <person name="Dinh C."/>
            <person name="Coutinho P.M."/>
            <person name="Saito T."/>
            <person name="Elias M."/>
            <person name="Schaap P."/>
            <person name="Kay R.R."/>
            <person name="Henrissat B."/>
            <person name="Eichinger L."/>
            <person name="Rivero F."/>
            <person name="Putnam N.H."/>
            <person name="West C.M."/>
            <person name="Loomis W.F."/>
            <person name="Chisholm R.L."/>
            <person name="Shaulsky G."/>
            <person name="Strassmann J.E."/>
            <person name="Queller D.C."/>
            <person name="Kuspa A."/>
            <person name="Grigoriev I.V."/>
        </authorList>
    </citation>
    <scope>NUCLEOTIDE SEQUENCE [LARGE SCALE GENOMIC DNA]</scope>
    <source>
        <strain evidence="3">QSDP1</strain>
    </source>
</reference>
<name>F0Z636_DICPU</name>
<dbReference type="SUPFAM" id="SSF52047">
    <property type="entry name" value="RNI-like"/>
    <property type="match status" value="1"/>
</dbReference>
<dbReference type="OMA" id="CCELASI"/>
<dbReference type="GeneID" id="10503314"/>
<keyword evidence="3" id="KW-1185">Reference proteome</keyword>
<organism evidence="2 3">
    <name type="scientific">Dictyostelium purpureum</name>
    <name type="common">Slime mold</name>
    <dbReference type="NCBI Taxonomy" id="5786"/>
    <lineage>
        <taxon>Eukaryota</taxon>
        <taxon>Amoebozoa</taxon>
        <taxon>Evosea</taxon>
        <taxon>Eumycetozoa</taxon>
        <taxon>Dictyostelia</taxon>
        <taxon>Dictyosteliales</taxon>
        <taxon>Dictyosteliaceae</taxon>
        <taxon>Dictyostelium</taxon>
    </lineage>
</organism>
<proteinExistence type="predicted"/>
<evidence type="ECO:0000313" key="3">
    <source>
        <dbReference type="Proteomes" id="UP000001064"/>
    </source>
</evidence>
<feature type="coiled-coil region" evidence="1">
    <location>
        <begin position="1164"/>
        <end position="1191"/>
    </location>
</feature>
<dbReference type="STRING" id="5786.F0Z636"/>
<accession>F0Z636</accession>
<dbReference type="RefSeq" id="XP_003282868.1">
    <property type="nucleotide sequence ID" value="XM_003282820.1"/>
</dbReference>
<dbReference type="KEGG" id="dpp:DICPUDRAFT_24970"/>
<gene>
    <name evidence="2" type="ORF">DICPUDRAFT_24970</name>
</gene>
<dbReference type="eggNOG" id="ENOG502SG89">
    <property type="taxonomic scope" value="Eukaryota"/>
</dbReference>
<feature type="coiled-coil region" evidence="1">
    <location>
        <begin position="24"/>
        <end position="51"/>
    </location>
</feature>
<dbReference type="OrthoDB" id="23283at2759"/>
<dbReference type="VEuPathDB" id="AmoebaDB:DICPUDRAFT_24970"/>
<dbReference type="PANTHER" id="PTHR46433">
    <property type="entry name" value="ANK_REP_REGION DOMAIN-CONTAINING PROTEIN-RELATED"/>
    <property type="match status" value="1"/>
</dbReference>
<dbReference type="InParanoid" id="F0Z636"/>
<keyword evidence="1" id="KW-0175">Coiled coil</keyword>
<dbReference type="Pfam" id="PF05725">
    <property type="entry name" value="FNIP"/>
    <property type="match status" value="3"/>
</dbReference>
<dbReference type="EMBL" id="GL870941">
    <property type="protein sequence ID" value="EGC40532.1"/>
    <property type="molecule type" value="Genomic_DNA"/>
</dbReference>
<evidence type="ECO:0000256" key="1">
    <source>
        <dbReference type="SAM" id="Coils"/>
    </source>
</evidence>
<evidence type="ECO:0000313" key="2">
    <source>
        <dbReference type="EMBL" id="EGC40532.1"/>
    </source>
</evidence>